<keyword evidence="8" id="KW-1185">Reference proteome</keyword>
<dbReference type="EMBL" id="JBBPCO010000004">
    <property type="protein sequence ID" value="MEK8089153.1"/>
    <property type="molecule type" value="Genomic_DNA"/>
</dbReference>
<keyword evidence="3" id="KW-0479">Metal-binding</keyword>
<dbReference type="InterPro" id="IPR006638">
    <property type="entry name" value="Elp3/MiaA/NifB-like_rSAM"/>
</dbReference>
<dbReference type="SUPFAM" id="SSF102114">
    <property type="entry name" value="Radical SAM enzymes"/>
    <property type="match status" value="1"/>
</dbReference>
<dbReference type="SFLD" id="SFLDG01113">
    <property type="entry name" value="Uncharacterised_Radical_SAM_Su"/>
    <property type="match status" value="1"/>
</dbReference>
<comment type="caution">
    <text evidence="7">The sequence shown here is derived from an EMBL/GenBank/DDBJ whole genome shotgun (WGS) entry which is preliminary data.</text>
</comment>
<evidence type="ECO:0000313" key="7">
    <source>
        <dbReference type="EMBL" id="MEK8089153.1"/>
    </source>
</evidence>
<organism evidence="7 8">
    <name type="scientific">Thermithiobacillus plumbiphilus</name>
    <dbReference type="NCBI Taxonomy" id="1729899"/>
    <lineage>
        <taxon>Bacteria</taxon>
        <taxon>Pseudomonadati</taxon>
        <taxon>Pseudomonadota</taxon>
        <taxon>Acidithiobacillia</taxon>
        <taxon>Acidithiobacillales</taxon>
        <taxon>Thermithiobacillaceae</taxon>
        <taxon>Thermithiobacillus</taxon>
    </lineage>
</organism>
<dbReference type="InterPro" id="IPR058240">
    <property type="entry name" value="rSAM_sf"/>
</dbReference>
<dbReference type="SMART" id="SM00729">
    <property type="entry name" value="Elp3"/>
    <property type="match status" value="1"/>
</dbReference>
<protein>
    <submittedName>
        <fullName evidence="7">Radical SAM protein</fullName>
    </submittedName>
</protein>
<evidence type="ECO:0000256" key="4">
    <source>
        <dbReference type="ARBA" id="ARBA00023004"/>
    </source>
</evidence>
<accession>A0ABU9D6H0</accession>
<gene>
    <name evidence="7" type="ORF">WOB96_05180</name>
</gene>
<feature type="domain" description="Elp3/MiaA/NifB-like radical SAM core" evidence="6">
    <location>
        <begin position="65"/>
        <end position="269"/>
    </location>
</feature>
<dbReference type="SFLD" id="SFLDS00029">
    <property type="entry name" value="Radical_SAM"/>
    <property type="match status" value="1"/>
</dbReference>
<dbReference type="InterPro" id="IPR013785">
    <property type="entry name" value="Aldolase_TIM"/>
</dbReference>
<dbReference type="PANTHER" id="PTHR43288">
    <property type="entry name" value="BIOTIN SYNTHASE-RELATED PROTEIN, RADICAL SAM SUPERFAMILY"/>
    <property type="match status" value="1"/>
</dbReference>
<proteinExistence type="predicted"/>
<comment type="cofactor">
    <cofactor evidence="1">
        <name>[4Fe-4S] cluster</name>
        <dbReference type="ChEBI" id="CHEBI:49883"/>
    </cofactor>
</comment>
<evidence type="ECO:0000256" key="1">
    <source>
        <dbReference type="ARBA" id="ARBA00001966"/>
    </source>
</evidence>
<evidence type="ECO:0000259" key="6">
    <source>
        <dbReference type="SMART" id="SM00729"/>
    </source>
</evidence>
<reference evidence="7 8" key="1">
    <citation type="submission" date="2024-04" db="EMBL/GenBank/DDBJ databases">
        <authorList>
            <person name="Abashina T."/>
            <person name="Shaikin A."/>
        </authorList>
    </citation>
    <scope>NUCLEOTIDE SEQUENCE [LARGE SCALE GENOMIC DNA]</scope>
    <source>
        <strain evidence="7 8">AAFK</strain>
    </source>
</reference>
<dbReference type="Pfam" id="PF04055">
    <property type="entry name" value="Radical_SAM"/>
    <property type="match status" value="1"/>
</dbReference>
<dbReference type="RefSeq" id="WP_341370218.1">
    <property type="nucleotide sequence ID" value="NZ_JBBPCO010000004.1"/>
</dbReference>
<dbReference type="Gene3D" id="3.20.20.70">
    <property type="entry name" value="Aldolase class I"/>
    <property type="match status" value="1"/>
</dbReference>
<evidence type="ECO:0000256" key="2">
    <source>
        <dbReference type="ARBA" id="ARBA00022691"/>
    </source>
</evidence>
<dbReference type="InterPro" id="IPR007197">
    <property type="entry name" value="rSAM"/>
</dbReference>
<sequence>MSAWLEAVKRVEALEDLDLNRALVAEMESRWAGLKGSQTGPVNFYTPSFKHHETSEVSACGKNAFPAISITGGDCKLQCDHCKAKILEPMIPARTPEDLARLADEFVADGARGMLLSGGSDHRNVVHYEPYFPTIRKIKDQYPHLQIAMHTGLATPEFARGMEDAGVDVAMMDVIGSQDTITQVYHLKRSVDEFEASLEALVATRMKVVPHVVIGLHYGKLLGEWNALDIVRRHQPDALVLVVIMPHYAPASRPFATPSSAEVGKYFMDCREALPDTPVLLGCARPAGVHRLETDAYAVMAGLNGVAFPSDGMLALAKHLDRDVRVTPSCCSMVVGEEVLALTDGQSGSIKLDHIPAAPKRRASIRDIPIVVAG</sequence>
<evidence type="ECO:0000256" key="3">
    <source>
        <dbReference type="ARBA" id="ARBA00022723"/>
    </source>
</evidence>
<dbReference type="Proteomes" id="UP001446205">
    <property type="component" value="Unassembled WGS sequence"/>
</dbReference>
<keyword evidence="5" id="KW-0411">Iron-sulfur</keyword>
<name>A0ABU9D6H0_9PROT</name>
<keyword evidence="2" id="KW-0949">S-adenosyl-L-methionine</keyword>
<dbReference type="PANTHER" id="PTHR43288:SF2">
    <property type="entry name" value="RADICAL SAM CORE DOMAIN-CONTAINING PROTEIN"/>
    <property type="match status" value="1"/>
</dbReference>
<evidence type="ECO:0000313" key="8">
    <source>
        <dbReference type="Proteomes" id="UP001446205"/>
    </source>
</evidence>
<evidence type="ECO:0000256" key="5">
    <source>
        <dbReference type="ARBA" id="ARBA00023014"/>
    </source>
</evidence>
<keyword evidence="4" id="KW-0408">Iron</keyword>